<keyword evidence="1" id="KW-0812">Transmembrane</keyword>
<reference evidence="3" key="1">
    <citation type="submission" date="2022-11" db="UniProtKB">
        <authorList>
            <consortium name="WormBaseParasite"/>
        </authorList>
    </citation>
    <scope>IDENTIFICATION</scope>
</reference>
<evidence type="ECO:0000256" key="1">
    <source>
        <dbReference type="SAM" id="Phobius"/>
    </source>
</evidence>
<dbReference type="WBParaSite" id="jg1929">
    <property type="protein sequence ID" value="jg1929"/>
    <property type="gene ID" value="jg1929"/>
</dbReference>
<evidence type="ECO:0000313" key="3">
    <source>
        <dbReference type="WBParaSite" id="jg1929"/>
    </source>
</evidence>
<feature type="transmembrane region" description="Helical" evidence="1">
    <location>
        <begin position="36"/>
        <end position="55"/>
    </location>
</feature>
<protein>
    <submittedName>
        <fullName evidence="3">Uncharacterized protein</fullName>
    </submittedName>
</protein>
<organism evidence="2 3">
    <name type="scientific">Ditylenchus dipsaci</name>
    <dbReference type="NCBI Taxonomy" id="166011"/>
    <lineage>
        <taxon>Eukaryota</taxon>
        <taxon>Metazoa</taxon>
        <taxon>Ecdysozoa</taxon>
        <taxon>Nematoda</taxon>
        <taxon>Chromadorea</taxon>
        <taxon>Rhabditida</taxon>
        <taxon>Tylenchina</taxon>
        <taxon>Tylenchomorpha</taxon>
        <taxon>Sphaerularioidea</taxon>
        <taxon>Anguinidae</taxon>
        <taxon>Anguininae</taxon>
        <taxon>Ditylenchus</taxon>
    </lineage>
</organism>
<sequence>MVSYARIVARSAIRVGRGGRRLDSSYRGLSGSAGRVALYALCLCDAFLIFMVVLYHSIEATGILITGQNVMWNEQDVVPSWRLLV</sequence>
<keyword evidence="1" id="KW-0472">Membrane</keyword>
<keyword evidence="2" id="KW-1185">Reference proteome</keyword>
<name>A0A915DGS3_9BILA</name>
<keyword evidence="1" id="KW-1133">Transmembrane helix</keyword>
<dbReference type="AlphaFoldDB" id="A0A915DGS3"/>
<dbReference type="Proteomes" id="UP000887574">
    <property type="component" value="Unplaced"/>
</dbReference>
<accession>A0A915DGS3</accession>
<evidence type="ECO:0000313" key="2">
    <source>
        <dbReference type="Proteomes" id="UP000887574"/>
    </source>
</evidence>
<proteinExistence type="predicted"/>